<evidence type="ECO:0000259" key="1">
    <source>
        <dbReference type="SMART" id="SM01126"/>
    </source>
</evidence>
<feature type="domain" description="ISXO2-like transposase" evidence="1">
    <location>
        <begin position="59"/>
        <end position="180"/>
    </location>
</feature>
<dbReference type="AlphaFoldDB" id="C5KQ59"/>
<evidence type="ECO:0000313" key="2">
    <source>
        <dbReference type="EMBL" id="EER13384.1"/>
    </source>
</evidence>
<dbReference type="GeneID" id="9041646"/>
<sequence>MMVSILSLIAVGRRPKDIVSELGVSSRSVTWWLQIAGQACDLFNTSQVQQSNNIQCDEMVVGGKPKYHRGKPVRQSKQLVWVETLATLDGNGRVSGVVARHVPDRKATSLVPLIDEVAAPGATLTTDELKSYLSIKHFRPDIHHQTVCHKRHFVDPNTGVNTNSVECMNRGLKDELRRRFYHPVGRTDDTAKERLAMSVFSRNCGLKLTPIIPTFFQALALAHDALTNL</sequence>
<organism evidence="3">
    <name type="scientific">Perkinsus marinus (strain ATCC 50983 / TXsc)</name>
    <dbReference type="NCBI Taxonomy" id="423536"/>
    <lineage>
        <taxon>Eukaryota</taxon>
        <taxon>Sar</taxon>
        <taxon>Alveolata</taxon>
        <taxon>Perkinsozoa</taxon>
        <taxon>Perkinsea</taxon>
        <taxon>Perkinsida</taxon>
        <taxon>Perkinsidae</taxon>
        <taxon>Perkinsus</taxon>
    </lineage>
</organism>
<gene>
    <name evidence="2" type="ORF">Pmar_PMAR004592</name>
</gene>
<dbReference type="PANTHER" id="PTHR47163:SF2">
    <property type="entry name" value="SI:DKEY-17M8.2"/>
    <property type="match status" value="1"/>
</dbReference>
<reference evidence="2 3" key="1">
    <citation type="submission" date="2008-07" db="EMBL/GenBank/DDBJ databases">
        <authorList>
            <person name="El-Sayed N."/>
            <person name="Caler E."/>
            <person name="Inman J."/>
            <person name="Amedeo P."/>
            <person name="Hass B."/>
            <person name="Wortman J."/>
        </authorList>
    </citation>
    <scope>NUCLEOTIDE SEQUENCE [LARGE SCALE GENOMIC DNA]</scope>
    <source>
        <strain evidence="3">ATCC 50983 / TXsc</strain>
    </source>
</reference>
<proteinExistence type="predicted"/>
<name>C5KQ59_PERM5</name>
<dbReference type="InterPro" id="IPR053164">
    <property type="entry name" value="IS1016-like_transposase"/>
</dbReference>
<dbReference type="SMART" id="SM01126">
    <property type="entry name" value="DDE_Tnp_IS1595"/>
    <property type="match status" value="1"/>
</dbReference>
<keyword evidence="3" id="KW-1185">Reference proteome</keyword>
<dbReference type="Proteomes" id="UP000007800">
    <property type="component" value="Unassembled WGS sequence"/>
</dbReference>
<dbReference type="InParanoid" id="C5KQ59"/>
<accession>C5KQ59</accession>
<dbReference type="RefSeq" id="XP_002781589.1">
    <property type="nucleotide sequence ID" value="XM_002781543.1"/>
</dbReference>
<dbReference type="PANTHER" id="PTHR47163">
    <property type="entry name" value="DDE_TNP_IS1595 DOMAIN-CONTAINING PROTEIN"/>
    <property type="match status" value="1"/>
</dbReference>
<dbReference type="InterPro" id="IPR024445">
    <property type="entry name" value="Tnp_ISXO2-like"/>
</dbReference>
<protein>
    <recommendedName>
        <fullName evidence="1">ISXO2-like transposase domain-containing protein</fullName>
    </recommendedName>
</protein>
<evidence type="ECO:0000313" key="3">
    <source>
        <dbReference type="Proteomes" id="UP000007800"/>
    </source>
</evidence>
<dbReference type="EMBL" id="GG675246">
    <property type="protein sequence ID" value="EER13384.1"/>
    <property type="molecule type" value="Genomic_DNA"/>
</dbReference>
<dbReference type="Pfam" id="PF12762">
    <property type="entry name" value="DDE_Tnp_IS1595"/>
    <property type="match status" value="1"/>
</dbReference>
<dbReference type="OrthoDB" id="2186131at2759"/>